<evidence type="ECO:0000313" key="2">
    <source>
        <dbReference type="Proteomes" id="UP000822688"/>
    </source>
</evidence>
<dbReference type="EMBL" id="CM026424">
    <property type="protein sequence ID" value="KAG0578551.1"/>
    <property type="molecule type" value="Genomic_DNA"/>
</dbReference>
<protein>
    <submittedName>
        <fullName evidence="1">Uncharacterized protein</fullName>
    </submittedName>
</protein>
<gene>
    <name evidence="1" type="ORF">KC19_4G032300</name>
</gene>
<organism evidence="1 2">
    <name type="scientific">Ceratodon purpureus</name>
    <name type="common">Fire moss</name>
    <name type="synonym">Dicranum purpureum</name>
    <dbReference type="NCBI Taxonomy" id="3225"/>
    <lineage>
        <taxon>Eukaryota</taxon>
        <taxon>Viridiplantae</taxon>
        <taxon>Streptophyta</taxon>
        <taxon>Embryophyta</taxon>
        <taxon>Bryophyta</taxon>
        <taxon>Bryophytina</taxon>
        <taxon>Bryopsida</taxon>
        <taxon>Dicranidae</taxon>
        <taxon>Pseudoditrichales</taxon>
        <taxon>Ditrichaceae</taxon>
        <taxon>Ceratodon</taxon>
    </lineage>
</organism>
<sequence length="125" mass="14631">MLILAHGNQKLDSSLPIQLLLSPILQHRLVCRIQELVQYTLYFLYSTSHWSRCRSLIRCEAVHMVVTCNCMIALQASVAQKEDRFRWCPPIPRQPAWSWAYCQFCGSPSSKLHKQNMRRYFSGML</sequence>
<accession>A0A8T0I775</accession>
<keyword evidence="2" id="KW-1185">Reference proteome</keyword>
<comment type="caution">
    <text evidence="1">The sequence shown here is derived from an EMBL/GenBank/DDBJ whole genome shotgun (WGS) entry which is preliminary data.</text>
</comment>
<dbReference type="AlphaFoldDB" id="A0A8T0I775"/>
<reference evidence="1" key="1">
    <citation type="submission" date="2020-06" db="EMBL/GenBank/DDBJ databases">
        <title>WGS assembly of Ceratodon purpureus strain R40.</title>
        <authorList>
            <person name="Carey S.B."/>
            <person name="Jenkins J."/>
            <person name="Shu S."/>
            <person name="Lovell J.T."/>
            <person name="Sreedasyam A."/>
            <person name="Maumus F."/>
            <person name="Tiley G.P."/>
            <person name="Fernandez-Pozo N."/>
            <person name="Barry K."/>
            <person name="Chen C."/>
            <person name="Wang M."/>
            <person name="Lipzen A."/>
            <person name="Daum C."/>
            <person name="Saski C.A."/>
            <person name="Payton A.C."/>
            <person name="Mcbreen J.C."/>
            <person name="Conrad R.E."/>
            <person name="Kollar L.M."/>
            <person name="Olsson S."/>
            <person name="Huttunen S."/>
            <person name="Landis J.B."/>
            <person name="Wickett N.J."/>
            <person name="Johnson M.G."/>
            <person name="Rensing S.A."/>
            <person name="Grimwood J."/>
            <person name="Schmutz J."/>
            <person name="Mcdaniel S.F."/>
        </authorList>
    </citation>
    <scope>NUCLEOTIDE SEQUENCE</scope>
    <source>
        <strain evidence="1">R40</strain>
    </source>
</reference>
<proteinExistence type="predicted"/>
<dbReference type="Proteomes" id="UP000822688">
    <property type="component" value="Chromosome 4"/>
</dbReference>
<evidence type="ECO:0000313" key="1">
    <source>
        <dbReference type="EMBL" id="KAG0578551.1"/>
    </source>
</evidence>
<name>A0A8T0I775_CERPU</name>